<protein>
    <submittedName>
        <fullName evidence="3">Spermidine synthase</fullName>
    </submittedName>
</protein>
<feature type="transmembrane region" description="Helical" evidence="2">
    <location>
        <begin position="79"/>
        <end position="98"/>
    </location>
</feature>
<sequence>MSGTPSERSASTSKLATLLFFSGACALIYQVIWIRELRLIFGATTLASSAVLAIFMGGLGLGNALLGKRSDQFTRPVRFYALLELAIAVSVALSPFLIDLTRYAYVRAGGQSTMGVEVATIVRLLAATAILILPTIFMGGTLPAAARAVTSQLDAKRRNLACIYGINTLGAVLGAGLANFMLLELLGNRVLLWLACLVNLLLAAISFWYSRQLVSGNQQQAADASVSPQITTDSESAVQRPRPHAVLLYFTAAVVGFVFFQMEIVWYRMLGPLLGGTTYTFGLILCIVLLGIGIGGLLYHLIGRWITPSYQLLVTTCTLEAICIAVPFWLGDRIAMWVLQQQQSAFASFAEQVWSWFEVGSLVVLPVALVSGFQFPVLIALAGSGQQDVGKHVGWTFAANTCGAICGAIAGGFFLLPVLNAIGVWRLSVLMLLVLGLTIVCVSRLWQVSRFGISLASGLALLALLGVVQQGPTAAWRHSGIGAGRAELEDGSRNAEQNFINTKRRQLLWETEGVESSIGITATDSLSFIVNGKSDGNAYTDAGTQMGLGLLGPVLKSDLKTGLVIGLGTGETVGWLADAISGPVDVVELEPGVLDMARRCESMNRRVLSQPDVHIYHNDAREFLLTSAAEYDIIISEPSNPYRAGIANLYTREFYASAADRLAEEGLFLQWLQGYEVDDQTVATVLKTMRSVFPTVEIWRTRARDMVLVCSPAPRPLAYDADSLQQSLNNPMIREGLKLAWRAEDVAGILAHYVCDNQTIQLFLDQNPSLINTDDRNLLEYAFASSVGRVSRFSTQRLQELAVQSGDTRPWEASSTTPETIARRRLAMHFHLGGAMPELAQASRIEQGIGLAYQSYLDHNYRQAAELFGEVGVDETCPVERVVYAHACAEAGVPISAELSGKLKTGNAAEQAAVQAIAFLKQGDRAEGSTTLLQAFTLMKSNPWGLERIYDSLLRHALALATSDKRLAGPIFVNISEPFAMYRLEDKRKLVRFLVAEIMGTKQIAESLEEIEPNVPWKDWLLRKRQSVYRELNHELSAKAQADLQQYLGWATSP</sequence>
<proteinExistence type="predicted"/>
<keyword evidence="2" id="KW-0472">Membrane</keyword>
<feature type="transmembrane region" description="Helical" evidence="2">
    <location>
        <begin position="279"/>
        <end position="300"/>
    </location>
</feature>
<feature type="transmembrane region" description="Helical" evidence="2">
    <location>
        <begin position="246"/>
        <end position="267"/>
    </location>
</feature>
<feature type="transmembrane region" description="Helical" evidence="2">
    <location>
        <begin position="422"/>
        <end position="442"/>
    </location>
</feature>
<dbReference type="AlphaFoldDB" id="A0A517W8U5"/>
<feature type="transmembrane region" description="Helical" evidence="2">
    <location>
        <begin position="15"/>
        <end position="34"/>
    </location>
</feature>
<dbReference type="PANTHER" id="PTHR43317:SF1">
    <property type="entry name" value="THERMOSPERMINE SYNTHASE ACAULIS5"/>
    <property type="match status" value="1"/>
</dbReference>
<accession>A0A517W8U5</accession>
<reference evidence="3 4" key="1">
    <citation type="submission" date="2019-02" db="EMBL/GenBank/DDBJ databases">
        <title>Deep-cultivation of Planctomycetes and their phenomic and genomic characterization uncovers novel biology.</title>
        <authorList>
            <person name="Wiegand S."/>
            <person name="Jogler M."/>
            <person name="Boedeker C."/>
            <person name="Pinto D."/>
            <person name="Vollmers J."/>
            <person name="Rivas-Marin E."/>
            <person name="Kohn T."/>
            <person name="Peeters S.H."/>
            <person name="Heuer A."/>
            <person name="Rast P."/>
            <person name="Oberbeckmann S."/>
            <person name="Bunk B."/>
            <person name="Jeske O."/>
            <person name="Meyerdierks A."/>
            <person name="Storesund J.E."/>
            <person name="Kallscheuer N."/>
            <person name="Luecker S."/>
            <person name="Lage O.M."/>
            <person name="Pohl T."/>
            <person name="Merkel B.J."/>
            <person name="Hornburger P."/>
            <person name="Mueller R.-W."/>
            <person name="Bruemmer F."/>
            <person name="Labrenz M."/>
            <person name="Spormann A.M."/>
            <person name="Op den Camp H."/>
            <person name="Overmann J."/>
            <person name="Amann R."/>
            <person name="Jetten M.S.M."/>
            <person name="Mascher T."/>
            <person name="Medema M.H."/>
            <person name="Devos D.P."/>
            <person name="Kaster A.-K."/>
            <person name="Ovreas L."/>
            <person name="Rohde M."/>
            <person name="Galperin M.Y."/>
            <person name="Jogler C."/>
        </authorList>
    </citation>
    <scope>NUCLEOTIDE SEQUENCE [LARGE SCALE GENOMIC DNA]</scope>
    <source>
        <strain evidence="3 4">V6</strain>
    </source>
</reference>
<feature type="transmembrane region" description="Helical" evidence="2">
    <location>
        <begin position="451"/>
        <end position="468"/>
    </location>
</feature>
<dbReference type="RefSeq" id="WP_145037852.1">
    <property type="nucleotide sequence ID" value="NZ_CP036347.1"/>
</dbReference>
<feature type="transmembrane region" description="Helical" evidence="2">
    <location>
        <begin position="40"/>
        <end position="67"/>
    </location>
</feature>
<dbReference type="EMBL" id="CP036347">
    <property type="protein sequence ID" value="QDU01687.1"/>
    <property type="molecule type" value="Genomic_DNA"/>
</dbReference>
<dbReference type="Pfam" id="PF01564">
    <property type="entry name" value="Spermine_synth"/>
    <property type="match status" value="1"/>
</dbReference>
<dbReference type="Gene3D" id="1.20.1250.20">
    <property type="entry name" value="MFS general substrate transporter like domains"/>
    <property type="match status" value="1"/>
</dbReference>
<dbReference type="GO" id="GO:0006596">
    <property type="term" value="P:polyamine biosynthetic process"/>
    <property type="evidence" value="ECO:0007669"/>
    <property type="project" value="UniProtKB-KW"/>
</dbReference>
<feature type="transmembrane region" description="Helical" evidence="2">
    <location>
        <begin position="160"/>
        <end position="178"/>
    </location>
</feature>
<dbReference type="NCBIfam" id="NF037959">
    <property type="entry name" value="MFS_SpdSyn"/>
    <property type="match status" value="3"/>
</dbReference>
<dbReference type="InterPro" id="IPR036259">
    <property type="entry name" value="MFS_trans_sf"/>
</dbReference>
<gene>
    <name evidence="3" type="ORF">V6x_13690</name>
</gene>
<dbReference type="CDD" id="cd06174">
    <property type="entry name" value="MFS"/>
    <property type="match status" value="1"/>
</dbReference>
<dbReference type="Gene3D" id="3.40.50.150">
    <property type="entry name" value="Vaccinia Virus protein VP39"/>
    <property type="match status" value="1"/>
</dbReference>
<dbReference type="SUPFAM" id="SSF53335">
    <property type="entry name" value="S-adenosyl-L-methionine-dependent methyltransferases"/>
    <property type="match status" value="1"/>
</dbReference>
<name>A0A517W8U5_9PLAN</name>
<keyword evidence="2" id="KW-0812">Transmembrane</keyword>
<feature type="transmembrane region" description="Helical" evidence="2">
    <location>
        <begin position="118"/>
        <end position="139"/>
    </location>
</feature>
<organism evidence="3 4">
    <name type="scientific">Gimesia chilikensis</name>
    <dbReference type="NCBI Taxonomy" id="2605989"/>
    <lineage>
        <taxon>Bacteria</taxon>
        <taxon>Pseudomonadati</taxon>
        <taxon>Planctomycetota</taxon>
        <taxon>Planctomycetia</taxon>
        <taxon>Planctomycetales</taxon>
        <taxon>Planctomycetaceae</taxon>
        <taxon>Gimesia</taxon>
    </lineage>
</organism>
<feature type="transmembrane region" description="Helical" evidence="2">
    <location>
        <begin position="312"/>
        <end position="330"/>
    </location>
</feature>
<feature type="transmembrane region" description="Helical" evidence="2">
    <location>
        <begin position="393"/>
        <end position="416"/>
    </location>
</feature>
<dbReference type="PANTHER" id="PTHR43317">
    <property type="entry name" value="THERMOSPERMINE SYNTHASE ACAULIS5"/>
    <property type="match status" value="1"/>
</dbReference>
<keyword evidence="1" id="KW-0620">Polyamine biosynthesis</keyword>
<evidence type="ECO:0000256" key="2">
    <source>
        <dbReference type="SAM" id="Phobius"/>
    </source>
</evidence>
<evidence type="ECO:0000256" key="1">
    <source>
        <dbReference type="ARBA" id="ARBA00023115"/>
    </source>
</evidence>
<evidence type="ECO:0000313" key="3">
    <source>
        <dbReference type="EMBL" id="QDU01687.1"/>
    </source>
</evidence>
<keyword evidence="2" id="KW-1133">Transmembrane helix</keyword>
<feature type="transmembrane region" description="Helical" evidence="2">
    <location>
        <begin position="359"/>
        <end position="381"/>
    </location>
</feature>
<dbReference type="InterPro" id="IPR029063">
    <property type="entry name" value="SAM-dependent_MTases_sf"/>
</dbReference>
<evidence type="ECO:0000313" key="4">
    <source>
        <dbReference type="Proteomes" id="UP000320722"/>
    </source>
</evidence>
<dbReference type="Proteomes" id="UP000320722">
    <property type="component" value="Chromosome"/>
</dbReference>
<feature type="transmembrane region" description="Helical" evidence="2">
    <location>
        <begin position="190"/>
        <end position="209"/>
    </location>
</feature>
<dbReference type="SUPFAM" id="SSF103473">
    <property type="entry name" value="MFS general substrate transporter"/>
    <property type="match status" value="1"/>
</dbReference>
<dbReference type="CDD" id="cd02440">
    <property type="entry name" value="AdoMet_MTases"/>
    <property type="match status" value="1"/>
</dbReference>